<dbReference type="AlphaFoldDB" id="A0A7S7NWM2"/>
<feature type="region of interest" description="Disordered" evidence="1">
    <location>
        <begin position="1"/>
        <end position="24"/>
    </location>
</feature>
<organism evidence="3 4">
    <name type="scientific">Paludibaculum fermentans</name>
    <dbReference type="NCBI Taxonomy" id="1473598"/>
    <lineage>
        <taxon>Bacteria</taxon>
        <taxon>Pseudomonadati</taxon>
        <taxon>Acidobacteriota</taxon>
        <taxon>Terriglobia</taxon>
        <taxon>Bryobacterales</taxon>
        <taxon>Bryobacteraceae</taxon>
        <taxon>Paludibaculum</taxon>
    </lineage>
</organism>
<proteinExistence type="predicted"/>
<evidence type="ECO:0000256" key="1">
    <source>
        <dbReference type="SAM" id="MobiDB-lite"/>
    </source>
</evidence>
<protein>
    <submittedName>
        <fullName evidence="3">DUF1801 domain-containing protein</fullName>
    </submittedName>
</protein>
<gene>
    <name evidence="3" type="ORF">IRI77_14530</name>
</gene>
<reference evidence="3 4" key="1">
    <citation type="submission" date="2020-10" db="EMBL/GenBank/DDBJ databases">
        <title>Complete genome sequence of Paludibaculum fermentans P105T, a facultatively anaerobic acidobacterium capable of dissimilatory Fe(III) reduction.</title>
        <authorList>
            <person name="Dedysh S.N."/>
            <person name="Beletsky A.V."/>
            <person name="Kulichevskaya I.S."/>
            <person name="Mardanov A.V."/>
            <person name="Ravin N.V."/>
        </authorList>
    </citation>
    <scope>NUCLEOTIDE SEQUENCE [LARGE SCALE GENOMIC DNA]</scope>
    <source>
        <strain evidence="3 4">P105</strain>
    </source>
</reference>
<name>A0A7S7NWM2_PALFE</name>
<evidence type="ECO:0000313" key="4">
    <source>
        <dbReference type="Proteomes" id="UP000593892"/>
    </source>
</evidence>
<keyword evidence="4" id="KW-1185">Reference proteome</keyword>
<dbReference type="InterPro" id="IPR014922">
    <property type="entry name" value="YdhG-like"/>
</dbReference>
<feature type="compositionally biased region" description="Polar residues" evidence="1">
    <location>
        <begin position="7"/>
        <end position="18"/>
    </location>
</feature>
<dbReference type="KEGG" id="pfer:IRI77_14530"/>
<sequence>MDKSTKSKSAVTSGSSAKPGSVEQWVARLSPEQQAIFAEVRDTVAQQAPAAAVLIKWGHPIWDSGGPFILFKPATHHVTLGFWHGTALPDPEGLLEGEGGSVRHIKLRVPGDLRKFPVDQWIQKVLALNAEVGDASKRK</sequence>
<evidence type="ECO:0000259" key="2">
    <source>
        <dbReference type="Pfam" id="PF08818"/>
    </source>
</evidence>
<feature type="domain" description="YdhG-like" evidence="2">
    <location>
        <begin position="33"/>
        <end position="124"/>
    </location>
</feature>
<dbReference type="Proteomes" id="UP000593892">
    <property type="component" value="Chromosome"/>
</dbReference>
<evidence type="ECO:0000313" key="3">
    <source>
        <dbReference type="EMBL" id="QOY91110.1"/>
    </source>
</evidence>
<dbReference type="Gene3D" id="3.90.1150.200">
    <property type="match status" value="1"/>
</dbReference>
<dbReference type="SUPFAM" id="SSF159888">
    <property type="entry name" value="YdhG-like"/>
    <property type="match status" value="1"/>
</dbReference>
<accession>A0A7S7NWM2</accession>
<dbReference type="Pfam" id="PF08818">
    <property type="entry name" value="DUF1801"/>
    <property type="match status" value="1"/>
</dbReference>
<dbReference type="EMBL" id="CP063849">
    <property type="protein sequence ID" value="QOY91110.1"/>
    <property type="molecule type" value="Genomic_DNA"/>
</dbReference>
<dbReference type="RefSeq" id="WP_194452765.1">
    <property type="nucleotide sequence ID" value="NZ_CP063849.1"/>
</dbReference>